<accession>G8UJV6</accession>
<dbReference type="HOGENOM" id="CLU_091283_1_0_10"/>
<dbReference type="PATRIC" id="fig|203275.8.peg.2062"/>
<sequence>MCVVVKEKNMKPINVEERVQKARLLFSEGYNCAQSVLLAYADIWGIEPSFAATIVAPFGGGIGKMREVCGTVSSMAMMAGFMEPAADPSDKEGKKKNYALVQELAERFRQINGSILCRELLVVEEQEKPAPSENTSESIRRRPCVEYVATAARLVGEKLLERS</sequence>
<name>G8UJV6_TANFA</name>
<protein>
    <submittedName>
        <fullName evidence="1">Oxidoreductase</fullName>
    </submittedName>
</protein>
<gene>
    <name evidence="1" type="ordered locus">BFO_2278</name>
</gene>
<dbReference type="Proteomes" id="UP000005436">
    <property type="component" value="Chromosome"/>
</dbReference>
<keyword evidence="2" id="KW-1185">Reference proteome</keyword>
<evidence type="ECO:0000313" key="1">
    <source>
        <dbReference type="EMBL" id="AEW21825.1"/>
    </source>
</evidence>
<organism evidence="1 2">
    <name type="scientific">Tannerella forsythia (strain ATCC 43037 / JCM 10827 / CCUG 21028 A / KCTC 5666 / FDC 338)</name>
    <name type="common">Bacteroides forsythus</name>
    <dbReference type="NCBI Taxonomy" id="203275"/>
    <lineage>
        <taxon>Bacteria</taxon>
        <taxon>Pseudomonadati</taxon>
        <taxon>Bacteroidota</taxon>
        <taxon>Bacteroidia</taxon>
        <taxon>Bacteroidales</taxon>
        <taxon>Tannerellaceae</taxon>
        <taxon>Tannerella</taxon>
    </lineage>
</organism>
<dbReference type="InterPro" id="IPR010181">
    <property type="entry name" value="CGCAxxGCC_motif"/>
</dbReference>
<dbReference type="KEGG" id="tfo:BFO_2278"/>
<reference evidence="2" key="1">
    <citation type="submission" date="2011-12" db="EMBL/GenBank/DDBJ databases">
        <title>Complete sequence of Tannerella forsythia ATCC 43037.</title>
        <authorList>
            <person name="Dewhirst F."/>
            <person name="Tanner A."/>
            <person name="Izard J."/>
            <person name="Brinkac L."/>
            <person name="Durkin A.S."/>
            <person name="Hostetler J."/>
            <person name="Shetty J."/>
            <person name="Torralba M."/>
            <person name="Gill S."/>
            <person name="Nelson K."/>
        </authorList>
    </citation>
    <scope>NUCLEOTIDE SEQUENCE [LARGE SCALE GENOMIC DNA]</scope>
    <source>
        <strain evidence="2">ATCC 43037 / JCM 10827 / CCUG 33226 / KCTC 5666 / FDC 338</strain>
    </source>
</reference>
<dbReference type="EMBL" id="CP003191">
    <property type="protein sequence ID" value="AEW21825.1"/>
    <property type="molecule type" value="Genomic_DNA"/>
</dbReference>
<dbReference type="AlphaFoldDB" id="G8UJV6"/>
<dbReference type="eggNOG" id="COG1433">
    <property type="taxonomic scope" value="Bacteria"/>
</dbReference>
<evidence type="ECO:0000313" key="2">
    <source>
        <dbReference type="Proteomes" id="UP000005436"/>
    </source>
</evidence>
<proteinExistence type="predicted"/>
<dbReference type="STRING" id="203275.BFO_2278"/>
<dbReference type="NCBIfam" id="TIGR01909">
    <property type="entry name" value="C_GCAxxG_C_C"/>
    <property type="match status" value="1"/>
</dbReference>
<dbReference type="Pfam" id="PF09719">
    <property type="entry name" value="C_GCAxxG_C_C"/>
    <property type="match status" value="1"/>
</dbReference>